<dbReference type="EMBL" id="JAWHQM010000042">
    <property type="protein sequence ID" value="KAK5634467.1"/>
    <property type="molecule type" value="Genomic_DNA"/>
</dbReference>
<protein>
    <submittedName>
        <fullName evidence="1">Uncharacterized protein</fullName>
    </submittedName>
</protein>
<dbReference type="Proteomes" id="UP001305414">
    <property type="component" value="Unassembled WGS sequence"/>
</dbReference>
<keyword evidence="2" id="KW-1185">Reference proteome</keyword>
<accession>A0AAN7US22</accession>
<proteinExistence type="predicted"/>
<dbReference type="AlphaFoldDB" id="A0AAN7US22"/>
<sequence>MQMDLGTDQSLIDQPRDPQLDRSLLVLLAVRFAAHDPEYDAHHDAHVDRLVAAHHHRFQNDLLVLEKQLVKSYGLDYPLDCAGYRLAMKTELVSLWRNDRQLVQH</sequence>
<evidence type="ECO:0000313" key="1">
    <source>
        <dbReference type="EMBL" id="KAK5634467.1"/>
    </source>
</evidence>
<gene>
    <name evidence="1" type="ORF">RRF57_010180</name>
</gene>
<organism evidence="1 2">
    <name type="scientific">Xylaria bambusicola</name>
    <dbReference type="NCBI Taxonomy" id="326684"/>
    <lineage>
        <taxon>Eukaryota</taxon>
        <taxon>Fungi</taxon>
        <taxon>Dikarya</taxon>
        <taxon>Ascomycota</taxon>
        <taxon>Pezizomycotina</taxon>
        <taxon>Sordariomycetes</taxon>
        <taxon>Xylariomycetidae</taxon>
        <taxon>Xylariales</taxon>
        <taxon>Xylariaceae</taxon>
        <taxon>Xylaria</taxon>
    </lineage>
</organism>
<reference evidence="1 2" key="1">
    <citation type="submission" date="2023-10" db="EMBL/GenBank/DDBJ databases">
        <title>Draft genome sequence of Xylaria bambusicola isolate GMP-LS, the root and basal stem rot pathogen of sugarcane in Indonesia.</title>
        <authorList>
            <person name="Selvaraj P."/>
            <person name="Muralishankar V."/>
            <person name="Muruganantham S."/>
            <person name="Sp S."/>
            <person name="Haryani S."/>
            <person name="Lau K.J.X."/>
            <person name="Naqvi N.I."/>
        </authorList>
    </citation>
    <scope>NUCLEOTIDE SEQUENCE [LARGE SCALE GENOMIC DNA]</scope>
    <source>
        <strain evidence="1">GMP-LS</strain>
    </source>
</reference>
<name>A0AAN7US22_9PEZI</name>
<comment type="caution">
    <text evidence="1">The sequence shown here is derived from an EMBL/GenBank/DDBJ whole genome shotgun (WGS) entry which is preliminary data.</text>
</comment>
<evidence type="ECO:0000313" key="2">
    <source>
        <dbReference type="Proteomes" id="UP001305414"/>
    </source>
</evidence>